<dbReference type="SUPFAM" id="SSF88723">
    <property type="entry name" value="PIN domain-like"/>
    <property type="match status" value="1"/>
</dbReference>
<dbReference type="PRINTS" id="PR00853">
    <property type="entry name" value="XPGRADSUPER"/>
</dbReference>
<proteinExistence type="predicted"/>
<dbReference type="Proteomes" id="UP000320762">
    <property type="component" value="Unassembled WGS sequence"/>
</dbReference>
<feature type="non-terminal residue" evidence="2">
    <location>
        <position position="1"/>
    </location>
</feature>
<dbReference type="Pfam" id="PF00867">
    <property type="entry name" value="XPG_I"/>
    <property type="match status" value="1"/>
</dbReference>
<organism evidence="2 3">
    <name type="scientific">Schizophyllum amplum</name>
    <dbReference type="NCBI Taxonomy" id="97359"/>
    <lineage>
        <taxon>Eukaryota</taxon>
        <taxon>Fungi</taxon>
        <taxon>Dikarya</taxon>
        <taxon>Basidiomycota</taxon>
        <taxon>Agaricomycotina</taxon>
        <taxon>Agaricomycetes</taxon>
        <taxon>Agaricomycetidae</taxon>
        <taxon>Agaricales</taxon>
        <taxon>Schizophyllaceae</taxon>
        <taxon>Schizophyllum</taxon>
    </lineage>
</organism>
<dbReference type="PANTHER" id="PTHR11081:SF75">
    <property type="entry name" value="ENDONUCLEASE, PUTATIVE (AFU_ORTHOLOGUE AFUA_3G13260)-RELATED"/>
    <property type="match status" value="1"/>
</dbReference>
<protein>
    <submittedName>
        <fullName evidence="2">PIN domain-like protein</fullName>
    </submittedName>
</protein>
<feature type="domain" description="XPG-I" evidence="1">
    <location>
        <begin position="45"/>
        <end position="117"/>
    </location>
</feature>
<dbReference type="InterPro" id="IPR029060">
    <property type="entry name" value="PIN-like_dom_sf"/>
</dbReference>
<dbReference type="EMBL" id="VDMD01000002">
    <property type="protein sequence ID" value="TRM68002.1"/>
    <property type="molecule type" value="Genomic_DNA"/>
</dbReference>
<dbReference type="OrthoDB" id="3005703at2759"/>
<evidence type="ECO:0000313" key="3">
    <source>
        <dbReference type="Proteomes" id="UP000320762"/>
    </source>
</evidence>
<dbReference type="InterPro" id="IPR036279">
    <property type="entry name" value="5-3_exonuclease_C_sf"/>
</dbReference>
<dbReference type="InterPro" id="IPR006086">
    <property type="entry name" value="XPG-I_dom"/>
</dbReference>
<evidence type="ECO:0000259" key="1">
    <source>
        <dbReference type="SMART" id="SM00484"/>
    </source>
</evidence>
<dbReference type="GO" id="GO:0006281">
    <property type="term" value="P:DNA repair"/>
    <property type="evidence" value="ECO:0007669"/>
    <property type="project" value="UniProtKB-ARBA"/>
</dbReference>
<accession>A0A550CT89</accession>
<dbReference type="AlphaFoldDB" id="A0A550CT89"/>
<name>A0A550CT89_9AGAR</name>
<reference evidence="2 3" key="1">
    <citation type="journal article" date="2019" name="New Phytol.">
        <title>Comparative genomics reveals unique wood-decay strategies and fruiting body development in the Schizophyllaceae.</title>
        <authorList>
            <person name="Almasi E."/>
            <person name="Sahu N."/>
            <person name="Krizsan K."/>
            <person name="Balint B."/>
            <person name="Kovacs G.M."/>
            <person name="Kiss B."/>
            <person name="Cseklye J."/>
            <person name="Drula E."/>
            <person name="Henrissat B."/>
            <person name="Nagy I."/>
            <person name="Chovatia M."/>
            <person name="Adam C."/>
            <person name="LaButti K."/>
            <person name="Lipzen A."/>
            <person name="Riley R."/>
            <person name="Grigoriev I.V."/>
            <person name="Nagy L.G."/>
        </authorList>
    </citation>
    <scope>NUCLEOTIDE SEQUENCE [LARGE SCALE GENOMIC DNA]</scope>
    <source>
        <strain evidence="2 3">NL-1724</strain>
    </source>
</reference>
<dbReference type="SUPFAM" id="SSF47807">
    <property type="entry name" value="5' to 3' exonuclease, C-terminal subdomain"/>
    <property type="match status" value="1"/>
</dbReference>
<dbReference type="SMART" id="SM00484">
    <property type="entry name" value="XPGI"/>
    <property type="match status" value="1"/>
</dbReference>
<dbReference type="Gene3D" id="1.10.150.20">
    <property type="entry name" value="5' to 3' exonuclease, C-terminal subdomain"/>
    <property type="match status" value="1"/>
</dbReference>
<dbReference type="Gene3D" id="3.40.50.1010">
    <property type="entry name" value="5'-nuclease"/>
    <property type="match status" value="1"/>
</dbReference>
<gene>
    <name evidence="2" type="ORF">BD626DRAFT_394792</name>
</gene>
<dbReference type="STRING" id="97359.A0A550CT89"/>
<keyword evidence="3" id="KW-1185">Reference proteome</keyword>
<dbReference type="GO" id="GO:0017108">
    <property type="term" value="F:5'-flap endonuclease activity"/>
    <property type="evidence" value="ECO:0007669"/>
    <property type="project" value="TreeGrafter"/>
</dbReference>
<dbReference type="InterPro" id="IPR006084">
    <property type="entry name" value="XPG/Rad2"/>
</dbReference>
<comment type="caution">
    <text evidence="2">The sequence shown here is derived from an EMBL/GenBank/DDBJ whole genome shotgun (WGS) entry which is preliminary data.</text>
</comment>
<sequence length="340" mass="38229">LAGYLNSPGTVVFVFDGQLKSDMKHDAAIVPRNRKVIKDYKRLLNAIGFNVLEALGEADAELGVMSKLGLANGILSDDSDLFIFGARTVIRTRHIEGGLDDRVACYRAVDICQQGMCGLNATQLVLFAMLVGNDYEPNGLTGCTPQYAIALARSNLARQLCDILKAPEADEFWRRKDQFRARLRNELLHNTSGILPQPLPYIVAEMPDSFPDMDVVRLLTRPTTTPLFELQDARRDWVVRMPDLPGLTSLCAELFQWNSETTLRKLRVNMFPGICMRFLLRVQKTPLSEMIPHVASATMKPVLRKSFSRMPEPAEEHAVDLQDERPAQRIQFLGWMPSVT</sequence>
<dbReference type="PANTHER" id="PTHR11081">
    <property type="entry name" value="FLAP ENDONUCLEASE FAMILY MEMBER"/>
    <property type="match status" value="1"/>
</dbReference>
<evidence type="ECO:0000313" key="2">
    <source>
        <dbReference type="EMBL" id="TRM68002.1"/>
    </source>
</evidence>